<evidence type="ECO:0000256" key="4">
    <source>
        <dbReference type="ARBA" id="ARBA00022679"/>
    </source>
</evidence>
<reference evidence="11 12" key="1">
    <citation type="journal article" date="2015" name="Stand. Genomic Sci.">
        <title>Genomic Encyclopedia of Bacterial and Archaeal Type Strains, Phase III: the genomes of soil and plant-associated and newly described type strains.</title>
        <authorList>
            <person name="Whitman W.B."/>
            <person name="Woyke T."/>
            <person name="Klenk H.P."/>
            <person name="Zhou Y."/>
            <person name="Lilburn T.G."/>
            <person name="Beck B.J."/>
            <person name="De Vos P."/>
            <person name="Vandamme P."/>
            <person name="Eisen J.A."/>
            <person name="Garrity G."/>
            <person name="Hugenholtz P."/>
            <person name="Kyrpides N.C."/>
        </authorList>
    </citation>
    <scope>NUCLEOTIDE SEQUENCE [LARGE SCALE GENOMIC DNA]</scope>
    <source>
        <strain evidence="11 12">CGMCC 1.10116</strain>
    </source>
</reference>
<proteinExistence type="predicted"/>
<dbReference type="SUPFAM" id="SSF55785">
    <property type="entry name" value="PYP-like sensor domain (PAS domain)"/>
    <property type="match status" value="1"/>
</dbReference>
<dbReference type="SMART" id="SM00387">
    <property type="entry name" value="HATPase_c"/>
    <property type="match status" value="1"/>
</dbReference>
<evidence type="ECO:0000259" key="9">
    <source>
        <dbReference type="PROSITE" id="PS50109"/>
    </source>
</evidence>
<dbReference type="Gene3D" id="3.30.450.20">
    <property type="entry name" value="PAS domain"/>
    <property type="match status" value="1"/>
</dbReference>
<dbReference type="Pfam" id="PF00989">
    <property type="entry name" value="PAS"/>
    <property type="match status" value="1"/>
</dbReference>
<dbReference type="Proteomes" id="UP000315711">
    <property type="component" value="Unassembled WGS sequence"/>
</dbReference>
<dbReference type="InterPro" id="IPR000014">
    <property type="entry name" value="PAS"/>
</dbReference>
<dbReference type="InterPro" id="IPR036890">
    <property type="entry name" value="HATPase_C_sf"/>
</dbReference>
<evidence type="ECO:0000256" key="6">
    <source>
        <dbReference type="ARBA" id="ARBA00022777"/>
    </source>
</evidence>
<dbReference type="OrthoDB" id="9815750at2"/>
<evidence type="ECO:0000256" key="2">
    <source>
        <dbReference type="ARBA" id="ARBA00012438"/>
    </source>
</evidence>
<evidence type="ECO:0000256" key="5">
    <source>
        <dbReference type="ARBA" id="ARBA00022741"/>
    </source>
</evidence>
<keyword evidence="3" id="KW-0597">Phosphoprotein</keyword>
<dbReference type="CDD" id="cd00082">
    <property type="entry name" value="HisKA"/>
    <property type="match status" value="1"/>
</dbReference>
<dbReference type="Pfam" id="PF02518">
    <property type="entry name" value="HATPase_c"/>
    <property type="match status" value="1"/>
</dbReference>
<dbReference type="InterPro" id="IPR013767">
    <property type="entry name" value="PAS_fold"/>
</dbReference>
<dbReference type="Gene3D" id="3.30.565.10">
    <property type="entry name" value="Histidine kinase-like ATPase, C-terminal domain"/>
    <property type="match status" value="1"/>
</dbReference>
<evidence type="ECO:0000256" key="7">
    <source>
        <dbReference type="ARBA" id="ARBA00022840"/>
    </source>
</evidence>
<dbReference type="PROSITE" id="PS50112">
    <property type="entry name" value="PAS"/>
    <property type="match status" value="1"/>
</dbReference>
<keyword evidence="6 11" id="KW-0418">Kinase</keyword>
<evidence type="ECO:0000256" key="3">
    <source>
        <dbReference type="ARBA" id="ARBA00022553"/>
    </source>
</evidence>
<keyword evidence="7" id="KW-0067">ATP-binding</keyword>
<comment type="caution">
    <text evidence="11">The sequence shown here is derived from an EMBL/GenBank/DDBJ whole genome shotgun (WGS) entry which is preliminary data.</text>
</comment>
<keyword evidence="4" id="KW-0808">Transferase</keyword>
<accession>A0A562QJA8</accession>
<dbReference type="InterPro" id="IPR004358">
    <property type="entry name" value="Sig_transdc_His_kin-like_C"/>
</dbReference>
<dbReference type="SUPFAM" id="SSF47384">
    <property type="entry name" value="Homodimeric domain of signal transducing histidine kinase"/>
    <property type="match status" value="1"/>
</dbReference>
<dbReference type="PANTHER" id="PTHR43065">
    <property type="entry name" value="SENSOR HISTIDINE KINASE"/>
    <property type="match status" value="1"/>
</dbReference>
<dbReference type="InterPro" id="IPR036097">
    <property type="entry name" value="HisK_dim/P_sf"/>
</dbReference>
<dbReference type="EMBL" id="VLKZ01000004">
    <property type="protein sequence ID" value="TWI56858.1"/>
    <property type="molecule type" value="Genomic_DNA"/>
</dbReference>
<dbReference type="SMART" id="SM00388">
    <property type="entry name" value="HisKA"/>
    <property type="match status" value="1"/>
</dbReference>
<keyword evidence="8" id="KW-0902">Two-component regulatory system</keyword>
<dbReference type="AlphaFoldDB" id="A0A562QJA8"/>
<dbReference type="InterPro" id="IPR005467">
    <property type="entry name" value="His_kinase_dom"/>
</dbReference>
<organism evidence="11 12">
    <name type="scientific">Halalkalibacter nanhaiisediminis</name>
    <dbReference type="NCBI Taxonomy" id="688079"/>
    <lineage>
        <taxon>Bacteria</taxon>
        <taxon>Bacillati</taxon>
        <taxon>Bacillota</taxon>
        <taxon>Bacilli</taxon>
        <taxon>Bacillales</taxon>
        <taxon>Bacillaceae</taxon>
        <taxon>Halalkalibacter</taxon>
    </lineage>
</organism>
<dbReference type="CDD" id="cd00130">
    <property type="entry name" value="PAS"/>
    <property type="match status" value="1"/>
</dbReference>
<dbReference type="EC" id="2.7.13.3" evidence="2"/>
<dbReference type="RefSeq" id="WP_144449895.1">
    <property type="nucleotide sequence ID" value="NZ_VLKZ01000004.1"/>
</dbReference>
<dbReference type="InterPro" id="IPR003594">
    <property type="entry name" value="HATPase_dom"/>
</dbReference>
<keyword evidence="12" id="KW-1185">Reference proteome</keyword>
<dbReference type="InterPro" id="IPR035965">
    <property type="entry name" value="PAS-like_dom_sf"/>
</dbReference>
<dbReference type="Pfam" id="PF00512">
    <property type="entry name" value="HisKA"/>
    <property type="match status" value="1"/>
</dbReference>
<dbReference type="PANTHER" id="PTHR43065:SF34">
    <property type="entry name" value="SPORULATION KINASE A"/>
    <property type="match status" value="1"/>
</dbReference>
<dbReference type="GO" id="GO:0005524">
    <property type="term" value="F:ATP binding"/>
    <property type="evidence" value="ECO:0007669"/>
    <property type="project" value="UniProtKB-KW"/>
</dbReference>
<keyword evidence="5" id="KW-0547">Nucleotide-binding</keyword>
<name>A0A562QJA8_9BACI</name>
<dbReference type="SUPFAM" id="SSF55874">
    <property type="entry name" value="ATPase domain of HSP90 chaperone/DNA topoisomerase II/histidine kinase"/>
    <property type="match status" value="1"/>
</dbReference>
<feature type="domain" description="Histidine kinase" evidence="9">
    <location>
        <begin position="201"/>
        <end position="410"/>
    </location>
</feature>
<dbReference type="GO" id="GO:0000155">
    <property type="term" value="F:phosphorelay sensor kinase activity"/>
    <property type="evidence" value="ECO:0007669"/>
    <property type="project" value="InterPro"/>
</dbReference>
<evidence type="ECO:0000256" key="8">
    <source>
        <dbReference type="ARBA" id="ARBA00023012"/>
    </source>
</evidence>
<dbReference type="PRINTS" id="PR00344">
    <property type="entry name" value="BCTRLSENSOR"/>
</dbReference>
<protein>
    <recommendedName>
        <fullName evidence="2">histidine kinase</fullName>
        <ecNumber evidence="2">2.7.13.3</ecNumber>
    </recommendedName>
</protein>
<dbReference type="Gene3D" id="1.10.287.130">
    <property type="match status" value="1"/>
</dbReference>
<dbReference type="PROSITE" id="PS50109">
    <property type="entry name" value="HIS_KIN"/>
    <property type="match status" value="1"/>
</dbReference>
<feature type="domain" description="PAS" evidence="10">
    <location>
        <begin position="78"/>
        <end position="130"/>
    </location>
</feature>
<sequence length="412" mass="46991">MNNFSKKNELETLKIENQLYKELISQLPYSLVYQNPQLGYQVEKKKGKQFPVIHPYQKELVEEKQLNLTITSDLFEPVENILSKIIDHVPHHIVFTDKNGIITLCNLQAARDLHVDQKEMVGKHIRELLQIPDEKIIILETLRTGKEIIDQEVLDRNYGIINTRIIYDAHGSIQRVVGTFQFLNRIKNAEKQALAGRIAAGIAHEVRNPLTTVRGYLQLLQMKVEPEISELFESLLIPEIDRANKIISDFLRIAKPSQTKTQIFQVTDFFNNQLGNFLNSEAHLYNGEINYEFCPKSETCLIEVNGDELIQVFINLFRNSLQAKQDEHLKIHIKTKVVKDLLVITFSDNGNGINPSILPYIFDPFFTTKDEGTGLGLSVSKKIIENHNGLMEVSSSKDGTVFSISLPIAKLS</sequence>
<dbReference type="InterPro" id="IPR003661">
    <property type="entry name" value="HisK_dim/P_dom"/>
</dbReference>
<comment type="catalytic activity">
    <reaction evidence="1">
        <text>ATP + protein L-histidine = ADP + protein N-phospho-L-histidine.</text>
        <dbReference type="EC" id="2.7.13.3"/>
    </reaction>
</comment>
<gene>
    <name evidence="11" type="ORF">IQ10_01548</name>
</gene>
<evidence type="ECO:0000259" key="10">
    <source>
        <dbReference type="PROSITE" id="PS50112"/>
    </source>
</evidence>
<evidence type="ECO:0000313" key="12">
    <source>
        <dbReference type="Proteomes" id="UP000315711"/>
    </source>
</evidence>
<evidence type="ECO:0000313" key="11">
    <source>
        <dbReference type="EMBL" id="TWI56858.1"/>
    </source>
</evidence>
<evidence type="ECO:0000256" key="1">
    <source>
        <dbReference type="ARBA" id="ARBA00000085"/>
    </source>
</evidence>